<dbReference type="Pfam" id="PF25084">
    <property type="entry name" value="LbH_EIF2B"/>
    <property type="match status" value="1"/>
</dbReference>
<keyword evidence="1" id="KW-0963">Cytoplasm</keyword>
<dbReference type="SUPFAM" id="SSF51161">
    <property type="entry name" value="Trimeric LpxA-like enzymes"/>
    <property type="match status" value="1"/>
</dbReference>
<dbReference type="InterPro" id="IPR051956">
    <property type="entry name" value="eIF2B_epsilon"/>
</dbReference>
<dbReference type="PANTHER" id="PTHR45887:SF1">
    <property type="entry name" value="TRANSLATION INITIATION FACTOR EIF-2B SUBUNIT EPSILON"/>
    <property type="match status" value="1"/>
</dbReference>
<feature type="region of interest" description="Disordered" evidence="2">
    <location>
        <begin position="130"/>
        <end position="150"/>
    </location>
</feature>
<dbReference type="PANTHER" id="PTHR45887">
    <property type="entry name" value="TRANSLATION INITIATION FACTOR EIF-2B SUBUNIT EPSILON"/>
    <property type="match status" value="1"/>
</dbReference>
<evidence type="ECO:0000313" key="4">
    <source>
        <dbReference type="EMBL" id="KAJ8975018.1"/>
    </source>
</evidence>
<evidence type="ECO:0000313" key="5">
    <source>
        <dbReference type="Proteomes" id="UP001162164"/>
    </source>
</evidence>
<organism evidence="4 5">
    <name type="scientific">Molorchus minor</name>
    <dbReference type="NCBI Taxonomy" id="1323400"/>
    <lineage>
        <taxon>Eukaryota</taxon>
        <taxon>Metazoa</taxon>
        <taxon>Ecdysozoa</taxon>
        <taxon>Arthropoda</taxon>
        <taxon>Hexapoda</taxon>
        <taxon>Insecta</taxon>
        <taxon>Pterygota</taxon>
        <taxon>Neoptera</taxon>
        <taxon>Endopterygota</taxon>
        <taxon>Coleoptera</taxon>
        <taxon>Polyphaga</taxon>
        <taxon>Cucujiformia</taxon>
        <taxon>Chrysomeloidea</taxon>
        <taxon>Cerambycidae</taxon>
        <taxon>Lamiinae</taxon>
        <taxon>Monochamini</taxon>
        <taxon>Molorchus</taxon>
    </lineage>
</organism>
<evidence type="ECO:0000256" key="2">
    <source>
        <dbReference type="SAM" id="MobiDB-lite"/>
    </source>
</evidence>
<dbReference type="EMBL" id="JAPWTJ010000889">
    <property type="protein sequence ID" value="KAJ8975018.1"/>
    <property type="molecule type" value="Genomic_DNA"/>
</dbReference>
<dbReference type="InterPro" id="IPR056764">
    <property type="entry name" value="LbH_EIF2B3/5"/>
</dbReference>
<evidence type="ECO:0000259" key="3">
    <source>
        <dbReference type="Pfam" id="PF25084"/>
    </source>
</evidence>
<proteinExistence type="predicted"/>
<dbReference type="Proteomes" id="UP001162164">
    <property type="component" value="Unassembled WGS sequence"/>
</dbReference>
<comment type="caution">
    <text evidence="4">The sequence shown here is derived from an EMBL/GenBank/DDBJ whole genome shotgun (WGS) entry which is preliminary data.</text>
</comment>
<accession>A0ABQ9JA53</accession>
<gene>
    <name evidence="4" type="ORF">NQ317_012456</name>
</gene>
<dbReference type="InterPro" id="IPR011004">
    <property type="entry name" value="Trimer_LpxA-like_sf"/>
</dbReference>
<name>A0ABQ9JA53_9CUCU</name>
<reference evidence="4" key="1">
    <citation type="journal article" date="2023" name="Insect Mol. Biol.">
        <title>Genome sequencing provides insights into the evolution of gene families encoding plant cell wall-degrading enzymes in longhorned beetles.</title>
        <authorList>
            <person name="Shin N.R."/>
            <person name="Okamura Y."/>
            <person name="Kirsch R."/>
            <person name="Pauchet Y."/>
        </authorList>
    </citation>
    <scope>NUCLEOTIDE SEQUENCE</scope>
    <source>
        <strain evidence="4">MMC_N1</strain>
    </source>
</reference>
<protein>
    <recommendedName>
        <fullName evidence="3">EIF2B subunit epsilon/gamma LbH domain-containing protein</fullName>
    </recommendedName>
</protein>
<feature type="domain" description="EIF2B subunit epsilon/gamma LbH" evidence="3">
    <location>
        <begin position="10"/>
        <end position="82"/>
    </location>
</feature>
<evidence type="ECO:0000256" key="1">
    <source>
        <dbReference type="ARBA" id="ARBA00022490"/>
    </source>
</evidence>
<keyword evidence="5" id="KW-1185">Reference proteome</keyword>
<feature type="compositionally biased region" description="Acidic residues" evidence="2">
    <location>
        <begin position="137"/>
        <end position="148"/>
    </location>
</feature>
<dbReference type="Gene3D" id="2.160.10.10">
    <property type="entry name" value="Hexapeptide repeat proteins"/>
    <property type="match status" value="1"/>
</dbReference>
<sequence>MDIPIDPQNKSVKRDSIIGDGTKISDSTFLQRSVLGDNVTVGKNVRIEDSFIYSNTKIEDNVVISHSIIGPKCVIKSKSKFKHQNQKNSKKEDKLGNKAYRLRISAEDEEEVGVKDLTRKMSRLYIDTCNHPKSESESEGFSDSDDDALSYTQSPVPDDTKLFFSEVNFNVIKAILTMSLREPIGPQYFSYLSRLLSYFAPVLKNYIRI</sequence>